<dbReference type="Gene3D" id="3.20.20.140">
    <property type="entry name" value="Metal-dependent hydrolases"/>
    <property type="match status" value="1"/>
</dbReference>
<proteinExistence type="predicted"/>
<evidence type="ECO:0000313" key="3">
    <source>
        <dbReference type="EMBL" id="MEM5452555.1"/>
    </source>
</evidence>
<evidence type="ECO:0000313" key="4">
    <source>
        <dbReference type="Proteomes" id="UP001390669"/>
    </source>
</evidence>
<sequence length="308" mass="33299">MSSIALDVHTHLVPGGRAALPPLDGVVRRTADGVMVIDGQPLMAMDLYHPERLLAWMEANGVRRALVSVPPPLYRQHLDAVAAHTWACYVNDGLLEIATRHSAKLGALLHLPMEHPAVAQALAACYGESAHAGYALAAGGVDAVDYGDPAHRPLWERLDAQGAFVFLHPAHCCDGRLTRHYMENLLGNPYETAVAASQLLMADVPKQYPRIRFCLAHAGGAFPAVCGRLQRGFDTGRPGVPAQIEPPLQAARRFFADCIAHQPAGLRLAQEVFGRPNVLFGSDWPFPMGIPSPGTDDTVRAWRQDATP</sequence>
<reference evidence="3 4" key="1">
    <citation type="submission" date="2024-01" db="EMBL/GenBank/DDBJ databases">
        <title>The diversity of rhizobia nodulating Mimosa spp. in eleven states of Brazil covering several biomes is determined by host plant, location, and edaphic factors.</title>
        <authorList>
            <person name="Rouws L."/>
            <person name="Barauna A."/>
            <person name="Beukes C."/>
            <person name="De Faria S.M."/>
            <person name="Gross E."/>
            <person name="Dos Reis Junior F.B."/>
            <person name="Simon M."/>
            <person name="Maluk M."/>
            <person name="Odee D.W."/>
            <person name="Kenicer G."/>
            <person name="Young J.P.W."/>
            <person name="Reis V.M."/>
            <person name="Zilli J."/>
            <person name="James E.K."/>
        </authorList>
    </citation>
    <scope>NUCLEOTIDE SEQUENCE [LARGE SCALE GENOMIC DNA]</scope>
    <source>
        <strain evidence="3 4">JPY164</strain>
    </source>
</reference>
<dbReference type="EMBL" id="JAYMRW010000022">
    <property type="protein sequence ID" value="MEM5452555.1"/>
    <property type="molecule type" value="Genomic_DNA"/>
</dbReference>
<keyword evidence="4" id="KW-1185">Reference proteome</keyword>
<evidence type="ECO:0000259" key="2">
    <source>
        <dbReference type="Pfam" id="PF04909"/>
    </source>
</evidence>
<accession>A0ABU9SMI8</accession>
<keyword evidence="1" id="KW-0456">Lyase</keyword>
<dbReference type="InterPro" id="IPR032465">
    <property type="entry name" value="ACMSD"/>
</dbReference>
<dbReference type="RefSeq" id="WP_368619763.1">
    <property type="nucleotide sequence ID" value="NZ_JAYMRW010000022.1"/>
</dbReference>
<dbReference type="InterPro" id="IPR006680">
    <property type="entry name" value="Amidohydro-rel"/>
</dbReference>
<dbReference type="SUPFAM" id="SSF51556">
    <property type="entry name" value="Metallo-dependent hydrolases"/>
    <property type="match status" value="1"/>
</dbReference>
<name>A0ABU9SMI8_9BURK</name>
<organism evidence="3 4">
    <name type="scientific">Paraburkholderia guartelaensis</name>
    <dbReference type="NCBI Taxonomy" id="2546446"/>
    <lineage>
        <taxon>Bacteria</taxon>
        <taxon>Pseudomonadati</taxon>
        <taxon>Pseudomonadota</taxon>
        <taxon>Betaproteobacteria</taxon>
        <taxon>Burkholderiales</taxon>
        <taxon>Burkholderiaceae</taxon>
        <taxon>Paraburkholderia</taxon>
    </lineage>
</organism>
<dbReference type="PANTHER" id="PTHR21240">
    <property type="entry name" value="2-AMINO-3-CARBOXYLMUCONATE-6-SEMIALDEHYDE DECARBOXYLASE"/>
    <property type="match status" value="1"/>
</dbReference>
<feature type="domain" description="Amidohydrolase-related" evidence="2">
    <location>
        <begin position="7"/>
        <end position="297"/>
    </location>
</feature>
<dbReference type="InterPro" id="IPR032466">
    <property type="entry name" value="Metal_Hydrolase"/>
</dbReference>
<protein>
    <submittedName>
        <fullName evidence="3">Amidohydrolase family protein</fullName>
    </submittedName>
</protein>
<evidence type="ECO:0000256" key="1">
    <source>
        <dbReference type="ARBA" id="ARBA00023239"/>
    </source>
</evidence>
<dbReference type="Pfam" id="PF04909">
    <property type="entry name" value="Amidohydro_2"/>
    <property type="match status" value="1"/>
</dbReference>
<dbReference type="Proteomes" id="UP001390669">
    <property type="component" value="Unassembled WGS sequence"/>
</dbReference>
<comment type="caution">
    <text evidence="3">The sequence shown here is derived from an EMBL/GenBank/DDBJ whole genome shotgun (WGS) entry which is preliminary data.</text>
</comment>
<gene>
    <name evidence="3" type="ORF">VSR33_34475</name>
</gene>
<dbReference type="PANTHER" id="PTHR21240:SF28">
    <property type="entry name" value="ISO-OROTATE DECARBOXYLASE (EUROFUNG)"/>
    <property type="match status" value="1"/>
</dbReference>